<accession>A0A1M7G5D3</accession>
<evidence type="ECO:0008006" key="3">
    <source>
        <dbReference type="Google" id="ProtNLM"/>
    </source>
</evidence>
<reference evidence="1 2" key="1">
    <citation type="submission" date="2016-11" db="EMBL/GenBank/DDBJ databases">
        <authorList>
            <person name="Jaros S."/>
            <person name="Januszkiewicz K."/>
            <person name="Wedrychowicz H."/>
        </authorList>
    </citation>
    <scope>NUCLEOTIDE SEQUENCE [LARGE SCALE GENOMIC DNA]</scope>
    <source>
        <strain evidence="1 2">DSM 15930</strain>
    </source>
</reference>
<sequence length="50" mass="5774">MSAYKKNAISDTDMNKIREFLETIQYGSVTVIVQDGKVIQIEKNEKVRIK</sequence>
<dbReference type="InterPro" id="IPR018743">
    <property type="entry name" value="DUF2292"/>
</dbReference>
<protein>
    <recommendedName>
        <fullName evidence="3">DUF2292 domain-containing protein</fullName>
    </recommendedName>
</protein>
<gene>
    <name evidence="1" type="ORF">SAMN02746066_00847</name>
</gene>
<dbReference type="RefSeq" id="WP_073283343.1">
    <property type="nucleotide sequence ID" value="NZ_FRCP01000006.1"/>
</dbReference>
<dbReference type="Pfam" id="PF10055">
    <property type="entry name" value="DUF2292"/>
    <property type="match status" value="1"/>
</dbReference>
<name>A0A1M7G5D3_9FIRM</name>
<dbReference type="STRING" id="1120996.SAMN02746066_00847"/>
<dbReference type="OrthoDB" id="1684946at2"/>
<dbReference type="AlphaFoldDB" id="A0A1M7G5D3"/>
<dbReference type="Proteomes" id="UP000184038">
    <property type="component" value="Unassembled WGS sequence"/>
</dbReference>
<evidence type="ECO:0000313" key="1">
    <source>
        <dbReference type="EMBL" id="SHM11574.1"/>
    </source>
</evidence>
<dbReference type="EMBL" id="FRCP01000006">
    <property type="protein sequence ID" value="SHM11574.1"/>
    <property type="molecule type" value="Genomic_DNA"/>
</dbReference>
<evidence type="ECO:0000313" key="2">
    <source>
        <dbReference type="Proteomes" id="UP000184038"/>
    </source>
</evidence>
<keyword evidence="2" id="KW-1185">Reference proteome</keyword>
<organism evidence="1 2">
    <name type="scientific">Anaerosporobacter mobilis DSM 15930</name>
    <dbReference type="NCBI Taxonomy" id="1120996"/>
    <lineage>
        <taxon>Bacteria</taxon>
        <taxon>Bacillati</taxon>
        <taxon>Bacillota</taxon>
        <taxon>Clostridia</taxon>
        <taxon>Lachnospirales</taxon>
        <taxon>Lachnospiraceae</taxon>
        <taxon>Anaerosporobacter</taxon>
    </lineage>
</organism>
<proteinExistence type="predicted"/>